<accession>A0A7F5RN82</accession>
<reference evidence="3 4" key="1">
    <citation type="submission" date="2025-04" db="UniProtKB">
        <authorList>
            <consortium name="RefSeq"/>
        </authorList>
    </citation>
    <scope>IDENTIFICATION</scope>
    <source>
        <tissue evidence="3 4">Entire body</tissue>
    </source>
</reference>
<dbReference type="AlphaFoldDB" id="A0A7F5RN82"/>
<name>A0A7F5RN82_AGRPL</name>
<feature type="compositionally biased region" description="Basic and acidic residues" evidence="1">
    <location>
        <begin position="346"/>
        <end position="360"/>
    </location>
</feature>
<evidence type="ECO:0000256" key="1">
    <source>
        <dbReference type="SAM" id="MobiDB-lite"/>
    </source>
</evidence>
<dbReference type="KEGG" id="apln:112903884"/>
<gene>
    <name evidence="3 4" type="primary">LOC112903884</name>
</gene>
<feature type="region of interest" description="Disordered" evidence="1">
    <location>
        <begin position="292"/>
        <end position="366"/>
    </location>
</feature>
<dbReference type="Proteomes" id="UP000192223">
    <property type="component" value="Unplaced"/>
</dbReference>
<feature type="compositionally biased region" description="Basic residues" evidence="1">
    <location>
        <begin position="28"/>
        <end position="39"/>
    </location>
</feature>
<dbReference type="RefSeq" id="XP_025837477.1">
    <property type="nucleotide sequence ID" value="XM_025981692.1"/>
</dbReference>
<organism evidence="2 3">
    <name type="scientific">Agrilus planipennis</name>
    <name type="common">Emerald ash borer</name>
    <name type="synonym">Agrilus marcopoli</name>
    <dbReference type="NCBI Taxonomy" id="224129"/>
    <lineage>
        <taxon>Eukaryota</taxon>
        <taxon>Metazoa</taxon>
        <taxon>Ecdysozoa</taxon>
        <taxon>Arthropoda</taxon>
        <taxon>Hexapoda</taxon>
        <taxon>Insecta</taxon>
        <taxon>Pterygota</taxon>
        <taxon>Neoptera</taxon>
        <taxon>Endopterygota</taxon>
        <taxon>Coleoptera</taxon>
        <taxon>Polyphaga</taxon>
        <taxon>Elateriformia</taxon>
        <taxon>Buprestoidea</taxon>
        <taxon>Buprestidae</taxon>
        <taxon>Agrilinae</taxon>
        <taxon>Agrilus</taxon>
    </lineage>
</organism>
<evidence type="ECO:0000313" key="4">
    <source>
        <dbReference type="RefSeq" id="XP_025837478.1"/>
    </source>
</evidence>
<evidence type="ECO:0000313" key="3">
    <source>
        <dbReference type="RefSeq" id="XP_025837477.1"/>
    </source>
</evidence>
<dbReference type="OrthoDB" id="6782297at2759"/>
<dbReference type="RefSeq" id="XP_025837478.1">
    <property type="nucleotide sequence ID" value="XM_025981693.1"/>
</dbReference>
<feature type="compositionally biased region" description="Polar residues" evidence="1">
    <location>
        <begin position="292"/>
        <end position="307"/>
    </location>
</feature>
<sequence length="366" mass="40731">MSNRKRCYSSDSDSDDFIKWKISKLQKRLATKSKSKGKRSISPSPSIQSGSTSYQDQDGFVSPVLPDEDDVPLSVLAASINADSNDLGTNTFREERTSTLDPNILALLGIDKPAGESLGPDIHVDLASRWSLVLSNGLSEDSVNTLLKKYPPAGNCPLLKGPRLNPEIAAVVNEQVSRRDSNFNNLQNQIGAALSALGQLTTALVSEEGGAKLSYVELASDASRLLLDFHHKYSVIRRDFLMLNLRRDSNLKETLIGAPADTWLFGKNLSERIKASKDIEKTGLDLKPTKAAKSNITFKQPSRQFPVNSYRPPLRVQRGASRGGRQSKLQIPSQPFQTRPYPPQRKTTDQDRRRRQEVRPNHRRTR</sequence>
<dbReference type="PANTHER" id="PTHR34239">
    <property type="entry name" value="APPLE DOMAIN-CONTAINING PROTEIN"/>
    <property type="match status" value="1"/>
</dbReference>
<proteinExistence type="predicted"/>
<protein>
    <submittedName>
        <fullName evidence="3 4">Uncharacterized protein LOC112903884</fullName>
    </submittedName>
</protein>
<dbReference type="GeneID" id="112903884"/>
<feature type="compositionally biased region" description="Low complexity" evidence="1">
    <location>
        <begin position="40"/>
        <end position="53"/>
    </location>
</feature>
<feature type="region of interest" description="Disordered" evidence="1">
    <location>
        <begin position="28"/>
        <end position="63"/>
    </location>
</feature>
<feature type="compositionally biased region" description="Polar residues" evidence="1">
    <location>
        <begin position="327"/>
        <end position="337"/>
    </location>
</feature>
<evidence type="ECO:0000313" key="2">
    <source>
        <dbReference type="Proteomes" id="UP000192223"/>
    </source>
</evidence>
<keyword evidence="2" id="KW-1185">Reference proteome</keyword>
<dbReference type="PANTHER" id="PTHR34239:SF2">
    <property type="entry name" value="TRANSPOSABLE ELEMENT P TRANSPOSASE_THAP9 CONSERVED DOMAIN-CONTAINING PROTEIN"/>
    <property type="match status" value="1"/>
</dbReference>